<dbReference type="InterPro" id="IPR006910">
    <property type="entry name" value="Rad21_Rec8_N"/>
</dbReference>
<gene>
    <name evidence="6" type="primary">Mo06125</name>
    <name evidence="6" type="ORF">E5Q_06125</name>
</gene>
<name>G7E9V8_MIXOS</name>
<evidence type="ECO:0000313" key="6">
    <source>
        <dbReference type="EMBL" id="GAA99427.1"/>
    </source>
</evidence>
<dbReference type="eggNOG" id="KOG1213">
    <property type="taxonomic scope" value="Eukaryota"/>
</dbReference>
<feature type="domain" description="Rad21/Rec8-like protein N-terminal" evidence="5">
    <location>
        <begin position="1"/>
        <end position="103"/>
    </location>
</feature>
<comment type="subcellular location">
    <subcellularLocation>
        <location evidence="1">Nucleus</location>
    </subcellularLocation>
</comment>
<dbReference type="GO" id="GO:0005634">
    <property type="term" value="C:nucleus"/>
    <property type="evidence" value="ECO:0007669"/>
    <property type="project" value="UniProtKB-SubCell"/>
</dbReference>
<keyword evidence="2" id="KW-0539">Nucleus</keyword>
<keyword evidence="7" id="KW-1185">Reference proteome</keyword>
<dbReference type="InParanoid" id="G7E9V8"/>
<feature type="region of interest" description="Disordered" evidence="3">
    <location>
        <begin position="653"/>
        <end position="692"/>
    </location>
</feature>
<dbReference type="EMBL" id="BABT02000220">
    <property type="protein sequence ID" value="GAA99427.1"/>
    <property type="molecule type" value="Genomic_DNA"/>
</dbReference>
<dbReference type="STRING" id="764103.G7E9V8"/>
<sequence length="790" mass="86957">MFFSEDILVKQRGGDLALLWIAATATGGTKSRLLRKKEILTCALPQACQSLITPQEPMALRLMASLLLGLTRIYAHQIESLTLQVTQLNLALKRTMFEDLQANLILNNPTAHPRHPKAIKGSDHLDITKYKGLNRDRLIALNANKTPATTLPKRYEQPLIEYALERGLGAGPFAIDVITSYNDRAYDAALQEVDESNHTSLFDLPSDELVQHHHDKLAPAASVLYEASVAFSSSFSRYSATASAQASFDLGEDGEDGQVWYEPERSLLQTNRTAPMSRTSARIDIQQTPSSIELGRGREGSLSLSFPRGHTKARSSSILGSNTRTQAASFDFEFEFDPEQGILGGFSPRLDAALRAAGDNLGRPPQERDVSIVEGVGDETGVFRLGTPSGSVRGYEPDEDLGPAIPFEDGAYESPRIWERASRTQPLTPDRRSGSPSSSNVMNGKRHRSEDDLMASDHAPKIKRARARRPVDLLDSEISLGDAVLNSTRSRYLTDMQAQRTYSAAKKSERDAKDCAEALVMMPMAGMKAVALQNFLVAPCDSAIRARLLEARGHYIAHVPAIKHSHRHTHVGAGAVREDGQIDYDDPSWLDPFGDQGGAHDQQADYELQDEWPEVETGRQAQVERPPSRVQSTMPWNRLDASIIEEDYPARPSSALSRRFSLEPAGRMSLPRRRSDATVTSHSHPPSPPLDAGYAPPLDESFEGFKQGFQPDISSDISSKQDSANFLTYLTLLSTKEDDLLLSDVAPVISTKPRVAAQAFYHILTFASQGVIDVSQSQDKEIHIALRSRS</sequence>
<dbReference type="Proteomes" id="UP000009131">
    <property type="component" value="Unassembled WGS sequence"/>
</dbReference>
<reference evidence="6 7" key="2">
    <citation type="journal article" date="2012" name="Open Biol.">
        <title>Characteristics of nucleosomes and linker DNA regions on the genome of the basidiomycete Mixia osmundae revealed by mono- and dinucleosome mapping.</title>
        <authorList>
            <person name="Nishida H."/>
            <person name="Kondo S."/>
            <person name="Matsumoto T."/>
            <person name="Suzuki Y."/>
            <person name="Yoshikawa H."/>
            <person name="Taylor T.D."/>
            <person name="Sugiyama J."/>
        </authorList>
    </citation>
    <scope>NUCLEOTIDE SEQUENCE [LARGE SCALE GENOMIC DNA]</scope>
    <source>
        <strain evidence="7">CBS 9802 / IAM 14324 / JCM 22182 / KY 12970</strain>
    </source>
</reference>
<accession>G7E9V8</accession>
<evidence type="ECO:0000256" key="2">
    <source>
        <dbReference type="ARBA" id="ARBA00023242"/>
    </source>
</evidence>
<evidence type="ECO:0000256" key="3">
    <source>
        <dbReference type="SAM" id="MobiDB-lite"/>
    </source>
</evidence>
<dbReference type="PANTHER" id="PTHR12585">
    <property type="entry name" value="SCC1 / RAD21 FAMILY MEMBER"/>
    <property type="match status" value="1"/>
</dbReference>
<feature type="domain" description="Rad21/Rec8-like protein C-terminal eukaryotic" evidence="4">
    <location>
        <begin position="754"/>
        <end position="777"/>
    </location>
</feature>
<evidence type="ECO:0000256" key="1">
    <source>
        <dbReference type="ARBA" id="ARBA00004123"/>
    </source>
</evidence>
<dbReference type="GO" id="GO:0008278">
    <property type="term" value="C:cohesin complex"/>
    <property type="evidence" value="ECO:0007669"/>
    <property type="project" value="InterPro"/>
</dbReference>
<dbReference type="AlphaFoldDB" id="G7E9V8"/>
<evidence type="ECO:0008006" key="8">
    <source>
        <dbReference type="Google" id="ProtNLM"/>
    </source>
</evidence>
<dbReference type="Pfam" id="PF04825">
    <property type="entry name" value="Rad21_Rec8_N"/>
    <property type="match status" value="1"/>
</dbReference>
<dbReference type="GO" id="GO:1990414">
    <property type="term" value="P:replication-born double-strand break repair via sister chromatid exchange"/>
    <property type="evidence" value="ECO:0007669"/>
    <property type="project" value="TreeGrafter"/>
</dbReference>
<dbReference type="GO" id="GO:0003682">
    <property type="term" value="F:chromatin binding"/>
    <property type="evidence" value="ECO:0007669"/>
    <property type="project" value="TreeGrafter"/>
</dbReference>
<protein>
    <recommendedName>
        <fullName evidence="8">Rad21/Rec8-like protein N-terminal domain-containing protein</fullName>
    </recommendedName>
</protein>
<dbReference type="OrthoDB" id="5427633at2759"/>
<evidence type="ECO:0000259" key="5">
    <source>
        <dbReference type="Pfam" id="PF04825"/>
    </source>
</evidence>
<reference evidence="6 7" key="1">
    <citation type="journal article" date="2011" name="J. Gen. Appl. Microbiol.">
        <title>Draft genome sequencing of the enigmatic basidiomycete Mixia osmundae.</title>
        <authorList>
            <person name="Nishida H."/>
            <person name="Nagatsuka Y."/>
            <person name="Sugiyama J."/>
        </authorList>
    </citation>
    <scope>NUCLEOTIDE SEQUENCE [LARGE SCALE GENOMIC DNA]</scope>
    <source>
        <strain evidence="7">CBS 9802 / IAM 14324 / JCM 22182 / KY 12970</strain>
    </source>
</reference>
<feature type="region of interest" description="Disordered" evidence="3">
    <location>
        <begin position="293"/>
        <end position="320"/>
    </location>
</feature>
<dbReference type="GO" id="GO:0007062">
    <property type="term" value="P:sister chromatid cohesion"/>
    <property type="evidence" value="ECO:0007669"/>
    <property type="project" value="InterPro"/>
</dbReference>
<dbReference type="Pfam" id="PF04824">
    <property type="entry name" value="Rad21_Rec8"/>
    <property type="match status" value="1"/>
</dbReference>
<dbReference type="HOGENOM" id="CLU_355288_0_0_1"/>
<dbReference type="InterPro" id="IPR006909">
    <property type="entry name" value="Rad21/Rec8_C_eu"/>
</dbReference>
<organism evidence="6 7">
    <name type="scientific">Mixia osmundae (strain CBS 9802 / IAM 14324 / JCM 22182 / KY 12970)</name>
    <dbReference type="NCBI Taxonomy" id="764103"/>
    <lineage>
        <taxon>Eukaryota</taxon>
        <taxon>Fungi</taxon>
        <taxon>Dikarya</taxon>
        <taxon>Basidiomycota</taxon>
        <taxon>Pucciniomycotina</taxon>
        <taxon>Mixiomycetes</taxon>
        <taxon>Mixiales</taxon>
        <taxon>Mixiaceae</taxon>
        <taxon>Mixia</taxon>
    </lineage>
</organism>
<comment type="caution">
    <text evidence="6">The sequence shown here is derived from an EMBL/GenBank/DDBJ whole genome shotgun (WGS) entry which is preliminary data.</text>
</comment>
<dbReference type="PANTHER" id="PTHR12585:SF72">
    <property type="entry name" value="MEIOTIC RECOMBINATION PROTEIN REC8"/>
    <property type="match status" value="1"/>
</dbReference>
<evidence type="ECO:0000259" key="4">
    <source>
        <dbReference type="Pfam" id="PF04824"/>
    </source>
</evidence>
<proteinExistence type="predicted"/>
<feature type="region of interest" description="Disordered" evidence="3">
    <location>
        <begin position="381"/>
        <end position="460"/>
    </location>
</feature>
<evidence type="ECO:0000313" key="7">
    <source>
        <dbReference type="Proteomes" id="UP000009131"/>
    </source>
</evidence>
<dbReference type="InterPro" id="IPR039781">
    <property type="entry name" value="Rad21/Rec8-like"/>
</dbReference>